<dbReference type="GO" id="GO:0016614">
    <property type="term" value="F:oxidoreductase activity, acting on CH-OH group of donors"/>
    <property type="evidence" value="ECO:0007669"/>
    <property type="project" value="UniProtKB-ARBA"/>
</dbReference>
<dbReference type="NCBIfam" id="NF009389">
    <property type="entry name" value="PRK12748.1"/>
    <property type="match status" value="1"/>
</dbReference>
<dbReference type="PANTHER" id="PTHR48107:SF7">
    <property type="entry name" value="RE15974P"/>
    <property type="match status" value="1"/>
</dbReference>
<evidence type="ECO:0000313" key="3">
    <source>
        <dbReference type="EMBL" id="TVX89687.1"/>
    </source>
</evidence>
<accession>A0A559IPW7</accession>
<evidence type="ECO:0000313" key="4">
    <source>
        <dbReference type="Proteomes" id="UP000318102"/>
    </source>
</evidence>
<dbReference type="EMBL" id="VNJK01000002">
    <property type="protein sequence ID" value="TVX89687.1"/>
    <property type="molecule type" value="Genomic_DNA"/>
</dbReference>
<dbReference type="InterPro" id="IPR002347">
    <property type="entry name" value="SDR_fam"/>
</dbReference>
<sequence length="259" mass="28155">MYSLKNKIAIVTGASRSTGIGTAICRELARAGADIFFTHWHAFDAAEGNGGELGWPEQLCQELESLGVRASHMEADYANPDMPSLMMEQVEKTLGVPTILINNAAYCASSNYRTLDLRSLDQHYTVNNQGTIMLSLAFARRFEQYYPAGTSGRIVYMVSKGDDPDNLAYIATKGALLGLIEPLSVGLAPLHITVNGIDPGPTDSGWMDDMLKGFLQPMFPMGRIGVPEDAARAIRFLASDESQWITGQVIKSEGGFRGK</sequence>
<dbReference type="SUPFAM" id="SSF51735">
    <property type="entry name" value="NAD(P)-binding Rossmann-fold domains"/>
    <property type="match status" value="1"/>
</dbReference>
<keyword evidence="2" id="KW-0560">Oxidoreductase</keyword>
<dbReference type="PRINTS" id="PR00081">
    <property type="entry name" value="GDHRDH"/>
</dbReference>
<dbReference type="Gene3D" id="3.40.50.720">
    <property type="entry name" value="NAD(P)-binding Rossmann-like Domain"/>
    <property type="match status" value="1"/>
</dbReference>
<dbReference type="Pfam" id="PF13561">
    <property type="entry name" value="adh_short_C2"/>
    <property type="match status" value="1"/>
</dbReference>
<evidence type="ECO:0000256" key="2">
    <source>
        <dbReference type="ARBA" id="ARBA00023002"/>
    </source>
</evidence>
<gene>
    <name evidence="3" type="ORF">FPZ44_18160</name>
</gene>
<comment type="similarity">
    <text evidence="1">Belongs to the short-chain dehydrogenases/reductases (SDR) family.</text>
</comment>
<dbReference type="Proteomes" id="UP000318102">
    <property type="component" value="Unassembled WGS sequence"/>
</dbReference>
<dbReference type="AlphaFoldDB" id="A0A559IPW7"/>
<dbReference type="InterPro" id="IPR036291">
    <property type="entry name" value="NAD(P)-bd_dom_sf"/>
</dbReference>
<dbReference type="OrthoDB" id="9803333at2"/>
<reference evidence="3 4" key="1">
    <citation type="submission" date="2019-07" db="EMBL/GenBank/DDBJ databases">
        <authorList>
            <person name="Kim J."/>
        </authorList>
    </citation>
    <scope>NUCLEOTIDE SEQUENCE [LARGE SCALE GENOMIC DNA]</scope>
    <source>
        <strain evidence="3 4">N4</strain>
    </source>
</reference>
<dbReference type="CDD" id="cd05233">
    <property type="entry name" value="SDR_c"/>
    <property type="match status" value="1"/>
</dbReference>
<evidence type="ECO:0000256" key="1">
    <source>
        <dbReference type="ARBA" id="ARBA00006484"/>
    </source>
</evidence>
<dbReference type="PANTHER" id="PTHR48107">
    <property type="entry name" value="NADPH-DEPENDENT ALDEHYDE REDUCTASE-LIKE PROTEIN, CHLOROPLASTIC-RELATED"/>
    <property type="match status" value="1"/>
</dbReference>
<comment type="caution">
    <text evidence="3">The sequence shown here is derived from an EMBL/GenBank/DDBJ whole genome shotgun (WGS) entry which is preliminary data.</text>
</comment>
<protein>
    <submittedName>
        <fullName evidence="3">SDR family oxidoreductase</fullName>
    </submittedName>
</protein>
<dbReference type="RefSeq" id="WP_144992412.1">
    <property type="nucleotide sequence ID" value="NZ_VNJK01000002.1"/>
</dbReference>
<keyword evidence="4" id="KW-1185">Reference proteome</keyword>
<name>A0A559IPW7_9BACL</name>
<organism evidence="3 4">
    <name type="scientific">Paenibacillus agilis</name>
    <dbReference type="NCBI Taxonomy" id="3020863"/>
    <lineage>
        <taxon>Bacteria</taxon>
        <taxon>Bacillati</taxon>
        <taxon>Bacillota</taxon>
        <taxon>Bacilli</taxon>
        <taxon>Bacillales</taxon>
        <taxon>Paenibacillaceae</taxon>
        <taxon>Paenibacillus</taxon>
    </lineage>
</organism>
<proteinExistence type="inferred from homology"/>